<dbReference type="EMBL" id="MIYV01000012">
    <property type="protein sequence ID" value="OIR12641.1"/>
    <property type="molecule type" value="Genomic_DNA"/>
</dbReference>
<dbReference type="InterPro" id="IPR020084">
    <property type="entry name" value="NUDIX_hydrolase_CS"/>
</dbReference>
<keyword evidence="3" id="KW-0479">Metal-binding</keyword>
<dbReference type="PANTHER" id="PTHR12992">
    <property type="entry name" value="NUDIX HYDROLASE"/>
    <property type="match status" value="1"/>
</dbReference>
<accession>A0A1J5SVU8</accession>
<dbReference type="SUPFAM" id="SSF55811">
    <property type="entry name" value="Nudix"/>
    <property type="match status" value="1"/>
</dbReference>
<dbReference type="Gene3D" id="3.90.79.10">
    <property type="entry name" value="Nucleoside Triphosphate Pyrophosphohydrolase"/>
    <property type="match status" value="1"/>
</dbReference>
<dbReference type="InterPro" id="IPR000086">
    <property type="entry name" value="NUDIX_hydrolase_dom"/>
</dbReference>
<keyword evidence="5" id="KW-0460">Magnesium</keyword>
<gene>
    <name evidence="8" type="ORF">BEU03_00380</name>
</gene>
<reference evidence="8 9" key="1">
    <citation type="submission" date="2016-08" db="EMBL/GenBank/DDBJ databases">
        <title>New Insights into Marine Group III Euryarchaeota, from dark to light.</title>
        <authorList>
            <person name="Haro-Moreno J.M."/>
            <person name="Rodriguez-Valera F."/>
            <person name="Lopez-Garcia P."/>
            <person name="Moreira D."/>
            <person name="Martin-Cuadrado A.B."/>
        </authorList>
    </citation>
    <scope>NUCLEOTIDE SEQUENCE [LARGE SCALE GENOMIC DNA]</scope>
    <source>
        <strain evidence="8">CG-Epi6</strain>
    </source>
</reference>
<dbReference type="PROSITE" id="PS51462">
    <property type="entry name" value="NUDIX"/>
    <property type="match status" value="1"/>
</dbReference>
<organism evidence="8 9">
    <name type="scientific">Marine Group III euryarchaeote CG-Epi6</name>
    <dbReference type="NCBI Taxonomy" id="1889000"/>
    <lineage>
        <taxon>Archaea</taxon>
        <taxon>Methanobacteriati</taxon>
        <taxon>Thermoplasmatota</taxon>
        <taxon>Thermoplasmata</taxon>
        <taxon>Candidatus Thermoprofundales</taxon>
    </lineage>
</organism>
<dbReference type="CDD" id="cd03426">
    <property type="entry name" value="NUDIX_CoAse_Nudt7"/>
    <property type="match status" value="1"/>
</dbReference>
<evidence type="ECO:0000256" key="2">
    <source>
        <dbReference type="ARBA" id="ARBA00001946"/>
    </source>
</evidence>
<dbReference type="Proteomes" id="UP000183403">
    <property type="component" value="Unassembled WGS sequence"/>
</dbReference>
<evidence type="ECO:0000256" key="1">
    <source>
        <dbReference type="ARBA" id="ARBA00001936"/>
    </source>
</evidence>
<evidence type="ECO:0000313" key="9">
    <source>
        <dbReference type="Proteomes" id="UP000183403"/>
    </source>
</evidence>
<evidence type="ECO:0000259" key="7">
    <source>
        <dbReference type="PROSITE" id="PS51462"/>
    </source>
</evidence>
<dbReference type="InterPro" id="IPR015797">
    <property type="entry name" value="NUDIX_hydrolase-like_dom_sf"/>
</dbReference>
<feature type="domain" description="Nudix hydrolase" evidence="7">
    <location>
        <begin position="52"/>
        <end position="186"/>
    </location>
</feature>
<dbReference type="AlphaFoldDB" id="A0A1J5SVU8"/>
<keyword evidence="4" id="KW-0378">Hydrolase</keyword>
<dbReference type="GO" id="GO:0010945">
    <property type="term" value="F:coenzyme A diphosphatase activity"/>
    <property type="evidence" value="ECO:0007669"/>
    <property type="project" value="InterPro"/>
</dbReference>
<proteinExistence type="predicted"/>
<sequence>MIEDIRTNLKTKLSGIDSWNRMAVKPIKNDIINNEKLIDYSKLLSKDNLVKMKKASVLVCFFEKDGHFYFPLIRRPMHENNHPGQIALPGGSREDGETLEKTALREALEEVGILPKNVDVIGQMTPLPVPVSKYIIYPFIGITKDEPKWNLNDREVDELIVLRFDKLLRADNGYYEDWTIKENNLRVPIFKIENMEIWGATAAILSELIDLSKKSK</sequence>
<evidence type="ECO:0000313" key="8">
    <source>
        <dbReference type="EMBL" id="OIR12641.1"/>
    </source>
</evidence>
<keyword evidence="6" id="KW-0464">Manganese</keyword>
<dbReference type="PANTHER" id="PTHR12992:SF11">
    <property type="entry name" value="MITOCHONDRIAL COENZYME A DIPHOSPHATASE NUDT8"/>
    <property type="match status" value="1"/>
</dbReference>
<name>A0A1J5SVU8_9ARCH</name>
<comment type="cofactor">
    <cofactor evidence="1">
        <name>Mn(2+)</name>
        <dbReference type="ChEBI" id="CHEBI:29035"/>
    </cofactor>
</comment>
<dbReference type="Pfam" id="PF00293">
    <property type="entry name" value="NUDIX"/>
    <property type="match status" value="1"/>
</dbReference>
<evidence type="ECO:0000256" key="6">
    <source>
        <dbReference type="ARBA" id="ARBA00023211"/>
    </source>
</evidence>
<dbReference type="InterPro" id="IPR045121">
    <property type="entry name" value="CoAse"/>
</dbReference>
<evidence type="ECO:0000256" key="4">
    <source>
        <dbReference type="ARBA" id="ARBA00022801"/>
    </source>
</evidence>
<evidence type="ECO:0000256" key="3">
    <source>
        <dbReference type="ARBA" id="ARBA00022723"/>
    </source>
</evidence>
<protein>
    <recommendedName>
        <fullName evidence="7">Nudix hydrolase domain-containing protein</fullName>
    </recommendedName>
</protein>
<dbReference type="PROSITE" id="PS00893">
    <property type="entry name" value="NUDIX_BOX"/>
    <property type="match status" value="1"/>
</dbReference>
<comment type="caution">
    <text evidence="8">The sequence shown here is derived from an EMBL/GenBank/DDBJ whole genome shotgun (WGS) entry which is preliminary data.</text>
</comment>
<dbReference type="GO" id="GO:0046872">
    <property type="term" value="F:metal ion binding"/>
    <property type="evidence" value="ECO:0007669"/>
    <property type="project" value="UniProtKB-KW"/>
</dbReference>
<comment type="cofactor">
    <cofactor evidence="2">
        <name>Mg(2+)</name>
        <dbReference type="ChEBI" id="CHEBI:18420"/>
    </cofactor>
</comment>
<evidence type="ECO:0000256" key="5">
    <source>
        <dbReference type="ARBA" id="ARBA00022842"/>
    </source>
</evidence>